<proteinExistence type="predicted"/>
<reference evidence="1" key="3">
    <citation type="submission" date="2010-07" db="EMBL/GenBank/DDBJ databases">
        <authorList>
            <person name="Genoscope - CEA"/>
        </authorList>
    </citation>
    <scope>NUCLEOTIDE SEQUENCE</scope>
    <source>
        <strain evidence="1">3As</strain>
    </source>
</reference>
<reference evidence="2 4" key="4">
    <citation type="submission" date="2015-03" db="EMBL/GenBank/DDBJ databases">
        <authorList>
            <person name="Regsiter A."/>
            <person name="william w."/>
        </authorList>
    </citation>
    <scope>NUCLEOTIDE SEQUENCE [LARGE SCALE GENOMIC DNA]</scope>
    <source>
        <strain evidence="2 4">CB1</strain>
    </source>
</reference>
<evidence type="ECO:0000313" key="1">
    <source>
        <dbReference type="EMBL" id="CAZ89345.1"/>
    </source>
</evidence>
<name>D6CLB7_THIA3</name>
<dbReference type="KEGG" id="thi:THI_2732"/>
<organism evidence="1 3">
    <name type="scientific">Thiomonas arsenitoxydans (strain DSM 22701 / CIP 110005 / 3As)</name>
    <dbReference type="NCBI Taxonomy" id="426114"/>
    <lineage>
        <taxon>Bacteria</taxon>
        <taxon>Pseudomonadati</taxon>
        <taxon>Pseudomonadota</taxon>
        <taxon>Betaproteobacteria</taxon>
        <taxon>Burkholderiales</taxon>
        <taxon>Thiomonas</taxon>
    </lineage>
</organism>
<dbReference type="EMBL" id="FP475956">
    <property type="protein sequence ID" value="CAZ89345.1"/>
    <property type="molecule type" value="Genomic_DNA"/>
</dbReference>
<accession>D6CLB7</accession>
<reference evidence="3" key="2">
    <citation type="journal article" date="2010" name="PLoS Genet.">
        <title>Structure, function, and evolution of the Thiomonas spp. genome.</title>
        <authorList>
            <person name="Arsene-Ploetze F."/>
            <person name="Koechler S."/>
            <person name="Marchal M."/>
            <person name="Coppee J.Y."/>
            <person name="Chandler M."/>
            <person name="Bonnefoy V."/>
            <person name="Brochier-Armanet C."/>
            <person name="Barakat M."/>
            <person name="Barbe V."/>
            <person name="Battaglia-Brunet F."/>
            <person name="Bruneel O."/>
            <person name="Bryan C.G."/>
            <person name="Cleiss-Arnold J."/>
            <person name="Cruveiller S."/>
            <person name="Erhardt M."/>
            <person name="Heinrich-Salmeron A."/>
            <person name="Hommais F."/>
            <person name="Joulian C."/>
            <person name="Krin E."/>
            <person name="Lieutaud A."/>
            <person name="Lievremont D."/>
            <person name="Michel C."/>
            <person name="Muller D."/>
            <person name="Ortet P."/>
            <person name="Proux C."/>
            <person name="Siguier P."/>
            <person name="Roche D."/>
            <person name="Rouy Z."/>
            <person name="Salvignol G."/>
            <person name="Slyemi D."/>
            <person name="Talla E."/>
            <person name="Weiss S."/>
            <person name="Weissenbach J."/>
            <person name="Medigue C."/>
            <person name="Bertin P.N."/>
        </authorList>
    </citation>
    <scope>NUCLEOTIDE SEQUENCE [LARGE SCALE GENOMIC DNA]</scope>
    <source>
        <strain evidence="3">DSM 22701 / CIP 110005 / 3As</strain>
    </source>
</reference>
<dbReference type="RefSeq" id="WP_013106630.1">
    <property type="nucleotide sequence ID" value="NC_014145.1"/>
</dbReference>
<dbReference type="Proteomes" id="UP000002372">
    <property type="component" value="Chromosome"/>
</dbReference>
<keyword evidence="4" id="KW-1185">Reference proteome</keyword>
<evidence type="ECO:0000313" key="4">
    <source>
        <dbReference type="Proteomes" id="UP000078599"/>
    </source>
</evidence>
<dbReference type="AlphaFoldDB" id="D6CLB7"/>
<dbReference type="EMBL" id="CTRI01000027">
    <property type="protein sequence ID" value="CQR35521.1"/>
    <property type="molecule type" value="Genomic_DNA"/>
</dbReference>
<evidence type="ECO:0000313" key="3">
    <source>
        <dbReference type="Proteomes" id="UP000002372"/>
    </source>
</evidence>
<protein>
    <submittedName>
        <fullName evidence="1">Uncharacterized protein</fullName>
    </submittedName>
</protein>
<dbReference type="Proteomes" id="UP000078599">
    <property type="component" value="Unassembled WGS sequence"/>
</dbReference>
<reference key="1">
    <citation type="submission" date="2009-07" db="EMBL/GenBank/DDBJ databases">
        <authorList>
            <person name="Genoscope - CEA"/>
        </authorList>
    </citation>
    <scope>NUCLEOTIDE SEQUENCE</scope>
    <source>
        <strain>3As</strain>
    </source>
</reference>
<sequence length="102" mass="11783">MADRDLTTIEVIKTHGLNERTPHKWSDIYVLRQDVTHLNIQDNIDRCVLQLEGMATVLSEALDFNRDILESFAWAIRDKASELRALIDVADDLRIQKENNHA</sequence>
<dbReference type="HOGENOM" id="CLU_2276165_0_0_4"/>
<gene>
    <name evidence="1" type="ordered locus">THI_2732</name>
    <name evidence="2" type="ORF">THICB1_50182</name>
</gene>
<evidence type="ECO:0000313" key="2">
    <source>
        <dbReference type="EMBL" id="CQR35521.1"/>
    </source>
</evidence>